<keyword evidence="3" id="KW-1185">Reference proteome</keyword>
<dbReference type="Proteomes" id="UP000002964">
    <property type="component" value="Unassembled WGS sequence"/>
</dbReference>
<evidence type="ECO:0000313" key="2">
    <source>
        <dbReference type="EMBL" id="EIC19827.1"/>
    </source>
</evidence>
<dbReference type="PANTHER" id="PTHR43581:SF4">
    <property type="entry name" value="ATP_GTP PHOSPHATASE"/>
    <property type="match status" value="1"/>
</dbReference>
<protein>
    <recommendedName>
        <fullName evidence="1">Rad50/SbcC-type AAA domain-containing protein</fullName>
    </recommendedName>
</protein>
<reference evidence="3" key="1">
    <citation type="submission" date="2011-06" db="EMBL/GenBank/DDBJ databases">
        <authorList>
            <consortium name="US DOE Joint Genome Institute (JGI-PGF)"/>
            <person name="Lucas S."/>
            <person name="Han J."/>
            <person name="Lapidus A."/>
            <person name="Cheng J.-F."/>
            <person name="Goodwin L."/>
            <person name="Pitluck S."/>
            <person name="Peters L."/>
            <person name="Land M.L."/>
            <person name="Hauser L."/>
            <person name="Vogl K."/>
            <person name="Liu Z."/>
            <person name="Overmann J."/>
            <person name="Frigaard N.-U."/>
            <person name="Bryant D.A."/>
            <person name="Woyke T.J."/>
        </authorList>
    </citation>
    <scope>NUCLEOTIDE SEQUENCE [LARGE SCALE GENOMIC DNA]</scope>
    <source>
        <strain evidence="3">970</strain>
    </source>
</reference>
<proteinExistence type="predicted"/>
<dbReference type="GO" id="GO:0016887">
    <property type="term" value="F:ATP hydrolysis activity"/>
    <property type="evidence" value="ECO:0007669"/>
    <property type="project" value="InterPro"/>
</dbReference>
<dbReference type="RefSeq" id="WP_009150230.1">
    <property type="nucleotide sequence ID" value="NZ_CP121471.1"/>
</dbReference>
<sequence length="236" mass="27345">MYRKSFEDVDAYITGLTLANFKSFVEPTRIDFAPITLFFGPNSSGKSTVYSAIALLEKLLTLGYFSGWEAPELLAYIHKREDDHQAYITTHLHSDSFSHPIYAVDSKSPIDLSIDSYESLFPNKSDFLHSRIGRSGFDVDVTYSLRHKDHSYWSLEEIKFQQESLVTHRYFETKFNLNNVFFEHVEKDLARYDLSFLSLITRLFPQENTALDGNILITELEIHIDKTDVSYMALIR</sequence>
<dbReference type="EMBL" id="JH603170">
    <property type="protein sequence ID" value="EIC19827.1"/>
    <property type="molecule type" value="Genomic_DNA"/>
</dbReference>
<accession>H8Z7B1</accession>
<name>H8Z7B1_9GAMM</name>
<dbReference type="InterPro" id="IPR027417">
    <property type="entry name" value="P-loop_NTPase"/>
</dbReference>
<evidence type="ECO:0000313" key="3">
    <source>
        <dbReference type="Proteomes" id="UP000002964"/>
    </source>
</evidence>
<feature type="domain" description="Rad50/SbcC-type AAA" evidence="1">
    <location>
        <begin position="16"/>
        <end position="55"/>
    </location>
</feature>
<dbReference type="AlphaFoldDB" id="H8Z7B1"/>
<dbReference type="PANTHER" id="PTHR43581">
    <property type="entry name" value="ATP/GTP PHOSPHATASE"/>
    <property type="match status" value="1"/>
</dbReference>
<reference evidence="2 3" key="2">
    <citation type="submission" date="2011-11" db="EMBL/GenBank/DDBJ databases">
        <authorList>
            <consortium name="US DOE Joint Genome Institute"/>
            <person name="Lucas S."/>
            <person name="Han J."/>
            <person name="Lapidus A."/>
            <person name="Cheng J.-F."/>
            <person name="Goodwin L."/>
            <person name="Pitluck S."/>
            <person name="Peters L."/>
            <person name="Ovchinnikova G."/>
            <person name="Zhang X."/>
            <person name="Detter J.C."/>
            <person name="Han C."/>
            <person name="Tapia R."/>
            <person name="Land M."/>
            <person name="Hauser L."/>
            <person name="Kyrpides N."/>
            <person name="Ivanova N."/>
            <person name="Pagani I."/>
            <person name="Vogl K."/>
            <person name="Liu Z."/>
            <person name="Overmann J."/>
            <person name="Frigaard N.-U."/>
            <person name="Bryant D."/>
            <person name="Woyke T."/>
        </authorList>
    </citation>
    <scope>NUCLEOTIDE SEQUENCE [LARGE SCALE GENOMIC DNA]</scope>
    <source>
        <strain evidence="2 3">970</strain>
    </source>
</reference>
<organism evidence="2 3">
    <name type="scientific">Thiorhodovibrio frisius</name>
    <dbReference type="NCBI Taxonomy" id="631362"/>
    <lineage>
        <taxon>Bacteria</taxon>
        <taxon>Pseudomonadati</taxon>
        <taxon>Pseudomonadota</taxon>
        <taxon>Gammaproteobacteria</taxon>
        <taxon>Chromatiales</taxon>
        <taxon>Chromatiaceae</taxon>
        <taxon>Thiorhodovibrio</taxon>
    </lineage>
</organism>
<dbReference type="Pfam" id="PF13476">
    <property type="entry name" value="AAA_23"/>
    <property type="match status" value="1"/>
</dbReference>
<dbReference type="STRING" id="631362.Thi970DRAFT_03431"/>
<evidence type="ECO:0000259" key="1">
    <source>
        <dbReference type="Pfam" id="PF13476"/>
    </source>
</evidence>
<dbReference type="Gene3D" id="3.40.50.300">
    <property type="entry name" value="P-loop containing nucleotide triphosphate hydrolases"/>
    <property type="match status" value="1"/>
</dbReference>
<dbReference type="GO" id="GO:0006302">
    <property type="term" value="P:double-strand break repair"/>
    <property type="evidence" value="ECO:0007669"/>
    <property type="project" value="InterPro"/>
</dbReference>
<dbReference type="SUPFAM" id="SSF52540">
    <property type="entry name" value="P-loop containing nucleoside triphosphate hydrolases"/>
    <property type="match status" value="1"/>
</dbReference>
<dbReference type="InterPro" id="IPR038729">
    <property type="entry name" value="Rad50/SbcC_AAA"/>
</dbReference>
<dbReference type="OrthoDB" id="3322489at2"/>
<dbReference type="HOGENOM" id="CLU_1175005_0_0_6"/>
<gene>
    <name evidence="2" type="ORF">Thi970DRAFT_03431</name>
</gene>
<dbReference type="InterPro" id="IPR051396">
    <property type="entry name" value="Bact_Antivir_Def_Nuclease"/>
</dbReference>